<evidence type="ECO:0000256" key="2">
    <source>
        <dbReference type="ARBA" id="ARBA00022692"/>
    </source>
</evidence>
<dbReference type="Proteomes" id="UP000602745">
    <property type="component" value="Unassembled WGS sequence"/>
</dbReference>
<evidence type="ECO:0000313" key="6">
    <source>
        <dbReference type="EMBL" id="GGE27418.1"/>
    </source>
</evidence>
<dbReference type="GO" id="GO:0012505">
    <property type="term" value="C:endomembrane system"/>
    <property type="evidence" value="ECO:0007669"/>
    <property type="project" value="UniProtKB-SubCell"/>
</dbReference>
<name>A0A8J2VK55_9RHOB</name>
<dbReference type="InterPro" id="IPR016983">
    <property type="entry name" value="UCP031804"/>
</dbReference>
<reference evidence="6" key="2">
    <citation type="submission" date="2020-09" db="EMBL/GenBank/DDBJ databases">
        <authorList>
            <person name="Sun Q."/>
            <person name="Sedlacek I."/>
        </authorList>
    </citation>
    <scope>NUCLEOTIDE SEQUENCE</scope>
    <source>
        <strain evidence="6">CCM 7684</strain>
    </source>
</reference>
<evidence type="ECO:0000256" key="4">
    <source>
        <dbReference type="ARBA" id="ARBA00023136"/>
    </source>
</evidence>
<accession>A0A8J2VK55</accession>
<organism evidence="6 7">
    <name type="scientific">Agaricicola taiwanensis</name>
    <dbReference type="NCBI Taxonomy" id="591372"/>
    <lineage>
        <taxon>Bacteria</taxon>
        <taxon>Pseudomonadati</taxon>
        <taxon>Pseudomonadota</taxon>
        <taxon>Alphaproteobacteria</taxon>
        <taxon>Rhodobacterales</taxon>
        <taxon>Paracoccaceae</taxon>
        <taxon>Agaricicola</taxon>
    </lineage>
</organism>
<evidence type="ECO:0000256" key="3">
    <source>
        <dbReference type="ARBA" id="ARBA00022989"/>
    </source>
</evidence>
<dbReference type="Pfam" id="PF06803">
    <property type="entry name" value="DUF1232"/>
    <property type="match status" value="1"/>
</dbReference>
<gene>
    <name evidence="6" type="ORF">GCM10007276_00750</name>
</gene>
<evidence type="ECO:0000259" key="5">
    <source>
        <dbReference type="Pfam" id="PF06803"/>
    </source>
</evidence>
<reference evidence="6" key="1">
    <citation type="journal article" date="2014" name="Int. J. Syst. Evol. Microbiol.">
        <title>Complete genome sequence of Corynebacterium casei LMG S-19264T (=DSM 44701T), isolated from a smear-ripened cheese.</title>
        <authorList>
            <consortium name="US DOE Joint Genome Institute (JGI-PGF)"/>
            <person name="Walter F."/>
            <person name="Albersmeier A."/>
            <person name="Kalinowski J."/>
            <person name="Ruckert C."/>
        </authorList>
    </citation>
    <scope>NUCLEOTIDE SEQUENCE</scope>
    <source>
        <strain evidence="6">CCM 7684</strain>
    </source>
</reference>
<evidence type="ECO:0000313" key="7">
    <source>
        <dbReference type="Proteomes" id="UP000602745"/>
    </source>
</evidence>
<proteinExistence type="predicted"/>
<sequence length="118" mass="12843">MATTSDTARDARRVARNFWNVVTRNVGRLPFAEDAVAAYYCAFDRQTPMHVRATLLGALAYFVMPADAVPDILPMLGFADDAGVIALAISTIGNNILPRHREAAREALDALSRERPAA</sequence>
<keyword evidence="7" id="KW-1185">Reference proteome</keyword>
<keyword evidence="4" id="KW-0472">Membrane</keyword>
<dbReference type="RefSeq" id="WP_188407702.1">
    <property type="nucleotide sequence ID" value="NZ_BMCP01000001.1"/>
</dbReference>
<dbReference type="InterPro" id="IPR010652">
    <property type="entry name" value="DUF1232"/>
</dbReference>
<keyword evidence="3" id="KW-1133">Transmembrane helix</keyword>
<protein>
    <recommendedName>
        <fullName evidence="5">DUF1232 domain-containing protein</fullName>
    </recommendedName>
</protein>
<comment type="subcellular location">
    <subcellularLocation>
        <location evidence="1">Endomembrane system</location>
        <topology evidence="1">Multi-pass membrane protein</topology>
    </subcellularLocation>
</comment>
<feature type="domain" description="DUF1232" evidence="5">
    <location>
        <begin position="52"/>
        <end position="87"/>
    </location>
</feature>
<evidence type="ECO:0000256" key="1">
    <source>
        <dbReference type="ARBA" id="ARBA00004127"/>
    </source>
</evidence>
<keyword evidence="2" id="KW-0812">Transmembrane</keyword>
<dbReference type="EMBL" id="BMCP01000001">
    <property type="protein sequence ID" value="GGE27418.1"/>
    <property type="molecule type" value="Genomic_DNA"/>
</dbReference>
<dbReference type="AlphaFoldDB" id="A0A8J2VK55"/>
<dbReference type="PIRSF" id="PIRSF031804">
    <property type="entry name" value="UCP031804"/>
    <property type="match status" value="1"/>
</dbReference>
<comment type="caution">
    <text evidence="6">The sequence shown here is derived from an EMBL/GenBank/DDBJ whole genome shotgun (WGS) entry which is preliminary data.</text>
</comment>